<dbReference type="Proteomes" id="UP000265703">
    <property type="component" value="Unassembled WGS sequence"/>
</dbReference>
<keyword evidence="2" id="KW-1185">Reference proteome</keyword>
<dbReference type="OrthoDB" id="2312750at2759"/>
<proteinExistence type="predicted"/>
<comment type="caution">
    <text evidence="1">The sequence shown here is derived from an EMBL/GenBank/DDBJ whole genome shotgun (WGS) entry which is preliminary data.</text>
</comment>
<gene>
    <name evidence="1" type="ORF">C1645_817027</name>
</gene>
<evidence type="ECO:0000313" key="1">
    <source>
        <dbReference type="EMBL" id="RIA95181.1"/>
    </source>
</evidence>
<organism evidence="1 2">
    <name type="scientific">Glomus cerebriforme</name>
    <dbReference type="NCBI Taxonomy" id="658196"/>
    <lineage>
        <taxon>Eukaryota</taxon>
        <taxon>Fungi</taxon>
        <taxon>Fungi incertae sedis</taxon>
        <taxon>Mucoromycota</taxon>
        <taxon>Glomeromycotina</taxon>
        <taxon>Glomeromycetes</taxon>
        <taxon>Glomerales</taxon>
        <taxon>Glomeraceae</taxon>
        <taxon>Glomus</taxon>
    </lineage>
</organism>
<name>A0A397TJJ3_9GLOM</name>
<sequence>MSSKKNYEQRTRGTPYVQKINLSDNNKRIRRNPPKLCPDCKETNDCVKSLSNRVNKIEEIVDNLKNLPKKKPEKLSIFHAKFTLNNIPCELEYDLSNFSLENLHKLVIFTTQNCNSKN</sequence>
<evidence type="ECO:0000313" key="2">
    <source>
        <dbReference type="Proteomes" id="UP000265703"/>
    </source>
</evidence>
<accession>A0A397TJJ3</accession>
<reference evidence="1 2" key="1">
    <citation type="submission" date="2018-06" db="EMBL/GenBank/DDBJ databases">
        <title>Comparative genomics reveals the genomic features of Rhizophagus irregularis, R. cerebriforme, R. diaphanum and Gigaspora rosea, and their symbiotic lifestyle signature.</title>
        <authorList>
            <person name="Morin E."/>
            <person name="San Clemente H."/>
            <person name="Chen E.C.H."/>
            <person name="De La Providencia I."/>
            <person name="Hainaut M."/>
            <person name="Kuo A."/>
            <person name="Kohler A."/>
            <person name="Murat C."/>
            <person name="Tang N."/>
            <person name="Roy S."/>
            <person name="Loubradou J."/>
            <person name="Henrissat B."/>
            <person name="Grigoriev I.V."/>
            <person name="Corradi N."/>
            <person name="Roux C."/>
            <person name="Martin F.M."/>
        </authorList>
    </citation>
    <scope>NUCLEOTIDE SEQUENCE [LARGE SCALE GENOMIC DNA]</scope>
    <source>
        <strain evidence="1 2">DAOM 227022</strain>
    </source>
</reference>
<dbReference type="AlphaFoldDB" id="A0A397TJJ3"/>
<protein>
    <submittedName>
        <fullName evidence="1">Uncharacterized protein</fullName>
    </submittedName>
</protein>
<dbReference type="EMBL" id="QKYT01000066">
    <property type="protein sequence ID" value="RIA95181.1"/>
    <property type="molecule type" value="Genomic_DNA"/>
</dbReference>